<evidence type="ECO:0000313" key="1">
    <source>
        <dbReference type="EMBL" id="KKB56001.1"/>
    </source>
</evidence>
<name>A0A0F5JDQ9_9BACT</name>
<organism evidence="1 2">
    <name type="scientific">Parabacteroides goldsteinii DSM 19448 = WAL 12034</name>
    <dbReference type="NCBI Taxonomy" id="927665"/>
    <lineage>
        <taxon>Bacteria</taxon>
        <taxon>Pseudomonadati</taxon>
        <taxon>Bacteroidota</taxon>
        <taxon>Bacteroidia</taxon>
        <taxon>Bacteroidales</taxon>
        <taxon>Tannerellaceae</taxon>
        <taxon>Parabacteroides</taxon>
    </lineage>
</organism>
<dbReference type="STRING" id="927665.HMPREF1535_01974"/>
<accession>A0A0F5JDQ9</accession>
<dbReference type="EMBL" id="AQHV01000011">
    <property type="protein sequence ID" value="KKB56001.1"/>
    <property type="molecule type" value="Genomic_DNA"/>
</dbReference>
<reference evidence="1 2" key="1">
    <citation type="submission" date="2013-04" db="EMBL/GenBank/DDBJ databases">
        <title>The Genome Sequence of Parabacteroides goldsteinii DSM 19448.</title>
        <authorList>
            <consortium name="The Broad Institute Genomics Platform"/>
            <person name="Earl A."/>
            <person name="Ward D."/>
            <person name="Feldgarden M."/>
            <person name="Gevers D."/>
            <person name="Martens E."/>
            <person name="Sakamoto M."/>
            <person name="Benno Y."/>
            <person name="Song Y."/>
            <person name="Liu C."/>
            <person name="Lee J."/>
            <person name="Bolanos M."/>
            <person name="Vaisanen M.L."/>
            <person name="Finegold S.M."/>
            <person name="Walker B."/>
            <person name="Young S."/>
            <person name="Zeng Q."/>
            <person name="Gargeya S."/>
            <person name="Fitzgerald M."/>
            <person name="Haas B."/>
            <person name="Abouelleil A."/>
            <person name="Allen A.W."/>
            <person name="Alvarado L."/>
            <person name="Arachchi H.M."/>
            <person name="Berlin A.M."/>
            <person name="Chapman S.B."/>
            <person name="Gainer-Dewar J."/>
            <person name="Goldberg J."/>
            <person name="Griggs A."/>
            <person name="Gujja S."/>
            <person name="Hansen M."/>
            <person name="Howarth C."/>
            <person name="Imamovic A."/>
            <person name="Ireland A."/>
            <person name="Larimer J."/>
            <person name="McCowan C."/>
            <person name="Murphy C."/>
            <person name="Pearson M."/>
            <person name="Poon T.W."/>
            <person name="Priest M."/>
            <person name="Roberts A."/>
            <person name="Saif S."/>
            <person name="Shea T."/>
            <person name="Sisk P."/>
            <person name="Sykes S."/>
            <person name="Wortman J."/>
            <person name="Nusbaum C."/>
            <person name="Birren B."/>
        </authorList>
    </citation>
    <scope>NUCLEOTIDE SEQUENCE [LARGE SCALE GENOMIC DNA]</scope>
    <source>
        <strain evidence="1 2">DSM 19448</strain>
    </source>
</reference>
<evidence type="ECO:0000313" key="2">
    <source>
        <dbReference type="Proteomes" id="UP000033047"/>
    </source>
</evidence>
<sequence>MGQKKTKIVLDADVIIHFMEADCFSLLPDIFPEYEYLILDVVYSEVSKNSRTRDFIDNYLRFFPTLRKEVFAPQGDSRKEFFSLQRTLGKGESACMIYCRDNQDVLGSSNLRDIKEYCSKNNITYLTTLDFLYYAYCRKKMTKEECSGFMQAVNKAGSKLPIIDITQYACTVQI</sequence>
<dbReference type="RefSeq" id="WP_046145986.1">
    <property type="nucleotide sequence ID" value="NZ_KQ033912.1"/>
</dbReference>
<comment type="caution">
    <text evidence="1">The sequence shown here is derived from an EMBL/GenBank/DDBJ whole genome shotgun (WGS) entry which is preliminary data.</text>
</comment>
<dbReference type="PATRIC" id="fig|927665.4.peg.2024"/>
<proteinExistence type="predicted"/>
<protein>
    <recommendedName>
        <fullName evidence="3">PIN domain-containing protein</fullName>
    </recommendedName>
</protein>
<dbReference type="HOGENOM" id="CLU_129279_0_0_10"/>
<dbReference type="AlphaFoldDB" id="A0A0F5JDQ9"/>
<gene>
    <name evidence="1" type="ORF">HMPREF1535_01974</name>
</gene>
<evidence type="ECO:0008006" key="3">
    <source>
        <dbReference type="Google" id="ProtNLM"/>
    </source>
</evidence>
<dbReference type="Proteomes" id="UP000033047">
    <property type="component" value="Unassembled WGS sequence"/>
</dbReference>